<name>A0A383W3U4_TETOB</name>
<sequence length="148" mass="15284">MPRRCCLRLSPHLPTAAAWRAVHLSGRPTVACCWCWCGARLRLTPGPPPSPGHGAACRSDCGWCPPSAPARGKAPKHEASWQAYCNSAAEVHQGGSSTPGSSAQQHAQGLCMCVQPQGLFQLPTPQAAAAVEAQEPPGEGSPCVLAGA</sequence>
<dbReference type="AlphaFoldDB" id="A0A383W3U4"/>
<organism evidence="1 2">
    <name type="scientific">Tetradesmus obliquus</name>
    <name type="common">Green alga</name>
    <name type="synonym">Acutodesmus obliquus</name>
    <dbReference type="NCBI Taxonomy" id="3088"/>
    <lineage>
        <taxon>Eukaryota</taxon>
        <taxon>Viridiplantae</taxon>
        <taxon>Chlorophyta</taxon>
        <taxon>core chlorophytes</taxon>
        <taxon>Chlorophyceae</taxon>
        <taxon>CS clade</taxon>
        <taxon>Sphaeropleales</taxon>
        <taxon>Scenedesmaceae</taxon>
        <taxon>Tetradesmus</taxon>
    </lineage>
</organism>
<keyword evidence="2" id="KW-1185">Reference proteome</keyword>
<gene>
    <name evidence="1" type="ORF">BQ4739_LOCUS12296</name>
</gene>
<proteinExistence type="predicted"/>
<evidence type="ECO:0000313" key="2">
    <source>
        <dbReference type="Proteomes" id="UP000256970"/>
    </source>
</evidence>
<dbReference type="EMBL" id="FNXT01001106">
    <property type="protein sequence ID" value="SZX72141.1"/>
    <property type="molecule type" value="Genomic_DNA"/>
</dbReference>
<reference evidence="1 2" key="1">
    <citation type="submission" date="2016-10" db="EMBL/GenBank/DDBJ databases">
        <authorList>
            <person name="Cai Z."/>
        </authorList>
    </citation>
    <scope>NUCLEOTIDE SEQUENCE [LARGE SCALE GENOMIC DNA]</scope>
</reference>
<accession>A0A383W3U4</accession>
<protein>
    <submittedName>
        <fullName evidence="1">Uncharacterized protein</fullName>
    </submittedName>
</protein>
<evidence type="ECO:0000313" key="1">
    <source>
        <dbReference type="EMBL" id="SZX72141.1"/>
    </source>
</evidence>
<dbReference type="Proteomes" id="UP000256970">
    <property type="component" value="Unassembled WGS sequence"/>
</dbReference>